<organism evidence="1 2">
    <name type="scientific">Alysiella filiformis DSM 16848</name>
    <dbReference type="NCBI Taxonomy" id="1120981"/>
    <lineage>
        <taxon>Bacteria</taxon>
        <taxon>Pseudomonadati</taxon>
        <taxon>Pseudomonadota</taxon>
        <taxon>Betaproteobacteria</taxon>
        <taxon>Neisseriales</taxon>
        <taxon>Neisseriaceae</taxon>
        <taxon>Alysiella</taxon>
    </lineage>
</organism>
<proteinExistence type="predicted"/>
<dbReference type="EMBL" id="OCNF01000001">
    <property type="protein sequence ID" value="SOD65080.1"/>
    <property type="molecule type" value="Genomic_DNA"/>
</dbReference>
<name>A0A286E2F7_9NEIS</name>
<dbReference type="AlphaFoldDB" id="A0A286E2F7"/>
<keyword evidence="2" id="KW-1185">Reference proteome</keyword>
<accession>A0A286E2F7</accession>
<sequence length="98" mass="11358">MTIWARSWFFRQTPLRCQIQGENARQCHPLARIFDAEVGNFDEKTIAKRIVISPYACSTEKSFLFGNAFNFHALNFVSVFFQHAKSPTVKFNRIAHFG</sequence>
<reference evidence="1 2" key="1">
    <citation type="submission" date="2017-09" db="EMBL/GenBank/DDBJ databases">
        <authorList>
            <person name="Ehlers B."/>
            <person name="Leendertz F.H."/>
        </authorList>
    </citation>
    <scope>NUCLEOTIDE SEQUENCE [LARGE SCALE GENOMIC DNA]</scope>
    <source>
        <strain evidence="1 2">DSM 16848</strain>
    </source>
</reference>
<dbReference type="Proteomes" id="UP000219669">
    <property type="component" value="Unassembled WGS sequence"/>
</dbReference>
<evidence type="ECO:0000313" key="2">
    <source>
        <dbReference type="Proteomes" id="UP000219669"/>
    </source>
</evidence>
<evidence type="ECO:0000313" key="1">
    <source>
        <dbReference type="EMBL" id="SOD65080.1"/>
    </source>
</evidence>
<protein>
    <submittedName>
        <fullName evidence="1">Uncharacterized protein</fullName>
    </submittedName>
</protein>
<gene>
    <name evidence="1" type="ORF">SAMN02746062_00190</name>
</gene>